<proteinExistence type="predicted"/>
<name>A0A5B6VE74_9ROSI</name>
<feature type="domain" description="Reverse transcriptase" evidence="1">
    <location>
        <begin position="295"/>
        <end position="384"/>
    </location>
</feature>
<sequence length="384" mass="44404">MEMVRLKCDFLNGIDIGAIGSKGGLSLGWKGNALVSFRSYSLFHVDADIHDTENGETWRLTGFYGNPDERFRRDSWDLLNLLGHNQSVPWLVIGDFNKIISYSEKKVGRLRFERQMAVFRNVLEVCSLYDLGFVGKWFTWERGRFFSTNIRERLDRVVVSCHSYNRILGLEGENGRWIYQPEEMLQVALKHFGYLFTVLKSVHDKRVLDLVEQRITTSMNEDLLKPFTKDEIWLAIKSMAPLKAPGINGFPALFYQRHWHIVGDEISSYYMDVLNGKIKMSEINKTHLVLIPKVEKLKNLSQFRPISLCTVLYKIITKVLVDCMSPMLGHCIDVTQGTFIPGRHISDNTLIAYEVLHSLKMKKKSKRGNFALKLHMSKAYDRVE</sequence>
<reference evidence="4" key="1">
    <citation type="journal article" date="2019" name="Plant Biotechnol. J.">
        <title>Genome sequencing of the Australian wild diploid species Gossypium australe highlights disease resistance and delayed gland morphogenesis.</title>
        <authorList>
            <person name="Cai Y."/>
            <person name="Cai X."/>
            <person name="Wang Q."/>
            <person name="Wang P."/>
            <person name="Zhang Y."/>
            <person name="Cai C."/>
            <person name="Xu Y."/>
            <person name="Wang K."/>
            <person name="Zhou Z."/>
            <person name="Wang C."/>
            <person name="Geng S."/>
            <person name="Li B."/>
            <person name="Dong Q."/>
            <person name="Hou Y."/>
            <person name="Wang H."/>
            <person name="Ai P."/>
            <person name="Liu Z."/>
            <person name="Yi F."/>
            <person name="Sun M."/>
            <person name="An G."/>
            <person name="Cheng J."/>
            <person name="Zhang Y."/>
            <person name="Shi Q."/>
            <person name="Xie Y."/>
            <person name="Shi X."/>
            <person name="Chang Y."/>
            <person name="Huang F."/>
            <person name="Chen Y."/>
            <person name="Hong S."/>
            <person name="Mi L."/>
            <person name="Sun Q."/>
            <person name="Zhang L."/>
            <person name="Zhou B."/>
            <person name="Peng R."/>
            <person name="Zhang X."/>
            <person name="Liu F."/>
        </authorList>
    </citation>
    <scope>NUCLEOTIDE SEQUENCE [LARGE SCALE GENOMIC DNA]</scope>
    <source>
        <strain evidence="4">cv. PA1801</strain>
    </source>
</reference>
<dbReference type="PANTHER" id="PTHR46890:SF48">
    <property type="entry name" value="RNA-DIRECTED DNA POLYMERASE"/>
    <property type="match status" value="1"/>
</dbReference>
<evidence type="ECO:0000313" key="3">
    <source>
        <dbReference type="EMBL" id="KAA3467478.1"/>
    </source>
</evidence>
<dbReference type="SUPFAM" id="SSF56672">
    <property type="entry name" value="DNA/RNA polymerases"/>
    <property type="match status" value="1"/>
</dbReference>
<protein>
    <submittedName>
        <fullName evidence="3">Reverse transcriptase</fullName>
    </submittedName>
</protein>
<keyword evidence="3" id="KW-0808">Transferase</keyword>
<dbReference type="PANTHER" id="PTHR46890">
    <property type="entry name" value="NON-LTR RETROLELEMENT REVERSE TRANSCRIPTASE-LIKE PROTEIN-RELATED"/>
    <property type="match status" value="1"/>
</dbReference>
<gene>
    <name evidence="3" type="ORF">EPI10_002485</name>
</gene>
<dbReference type="Pfam" id="PF00078">
    <property type="entry name" value="RVT_1"/>
    <property type="match status" value="1"/>
</dbReference>
<dbReference type="InterPro" id="IPR005135">
    <property type="entry name" value="Endo/exonuclease/phosphatase"/>
</dbReference>
<dbReference type="Gene3D" id="3.60.10.10">
    <property type="entry name" value="Endonuclease/exonuclease/phosphatase"/>
    <property type="match status" value="1"/>
</dbReference>
<evidence type="ECO:0000259" key="2">
    <source>
        <dbReference type="Pfam" id="PF03372"/>
    </source>
</evidence>
<keyword evidence="4" id="KW-1185">Reference proteome</keyword>
<comment type="caution">
    <text evidence="3">The sequence shown here is derived from an EMBL/GenBank/DDBJ whole genome shotgun (WGS) entry which is preliminary data.</text>
</comment>
<dbReference type="OrthoDB" id="1744525at2759"/>
<evidence type="ECO:0000259" key="1">
    <source>
        <dbReference type="Pfam" id="PF00078"/>
    </source>
</evidence>
<dbReference type="InterPro" id="IPR043502">
    <property type="entry name" value="DNA/RNA_pol_sf"/>
</dbReference>
<dbReference type="InterPro" id="IPR036691">
    <property type="entry name" value="Endo/exonu/phosph_ase_sf"/>
</dbReference>
<dbReference type="InterPro" id="IPR052343">
    <property type="entry name" value="Retrotransposon-Effector_Assoc"/>
</dbReference>
<dbReference type="SUPFAM" id="SSF56219">
    <property type="entry name" value="DNase I-like"/>
    <property type="match status" value="1"/>
</dbReference>
<keyword evidence="3" id="KW-0695">RNA-directed DNA polymerase</keyword>
<evidence type="ECO:0000313" key="4">
    <source>
        <dbReference type="Proteomes" id="UP000325315"/>
    </source>
</evidence>
<dbReference type="GO" id="GO:0003964">
    <property type="term" value="F:RNA-directed DNA polymerase activity"/>
    <property type="evidence" value="ECO:0007669"/>
    <property type="project" value="UniProtKB-KW"/>
</dbReference>
<keyword evidence="3" id="KW-0548">Nucleotidyltransferase</keyword>
<dbReference type="EMBL" id="SMMG02000007">
    <property type="protein sequence ID" value="KAA3467478.1"/>
    <property type="molecule type" value="Genomic_DNA"/>
</dbReference>
<dbReference type="InterPro" id="IPR000477">
    <property type="entry name" value="RT_dom"/>
</dbReference>
<organism evidence="3 4">
    <name type="scientific">Gossypium australe</name>
    <dbReference type="NCBI Taxonomy" id="47621"/>
    <lineage>
        <taxon>Eukaryota</taxon>
        <taxon>Viridiplantae</taxon>
        <taxon>Streptophyta</taxon>
        <taxon>Embryophyta</taxon>
        <taxon>Tracheophyta</taxon>
        <taxon>Spermatophyta</taxon>
        <taxon>Magnoliopsida</taxon>
        <taxon>eudicotyledons</taxon>
        <taxon>Gunneridae</taxon>
        <taxon>Pentapetalae</taxon>
        <taxon>rosids</taxon>
        <taxon>malvids</taxon>
        <taxon>Malvales</taxon>
        <taxon>Malvaceae</taxon>
        <taxon>Malvoideae</taxon>
        <taxon>Gossypium</taxon>
    </lineage>
</organism>
<dbReference type="AlphaFoldDB" id="A0A5B6VE74"/>
<dbReference type="Proteomes" id="UP000325315">
    <property type="component" value="Unassembled WGS sequence"/>
</dbReference>
<accession>A0A5B6VE74</accession>
<dbReference type="Pfam" id="PF03372">
    <property type="entry name" value="Exo_endo_phos"/>
    <property type="match status" value="1"/>
</dbReference>
<feature type="domain" description="Endonuclease/exonuclease/phosphatase" evidence="2">
    <location>
        <begin position="21"/>
        <end position="160"/>
    </location>
</feature>